<dbReference type="OrthoDB" id="408631at2759"/>
<evidence type="ECO:0000256" key="3">
    <source>
        <dbReference type="RuleBase" id="RU361235"/>
    </source>
</evidence>
<dbReference type="PROSITE" id="PS00122">
    <property type="entry name" value="CARBOXYLESTERASE_B_1"/>
    <property type="match status" value="1"/>
</dbReference>
<comment type="similarity">
    <text evidence="1 3">Belongs to the type-B carboxylesterase/lipase family.</text>
</comment>
<keyword evidence="3" id="KW-0732">Signal</keyword>
<evidence type="ECO:0000259" key="4">
    <source>
        <dbReference type="Pfam" id="PF00135"/>
    </source>
</evidence>
<dbReference type="PANTHER" id="PTHR11559">
    <property type="entry name" value="CARBOXYLESTERASE"/>
    <property type="match status" value="1"/>
</dbReference>
<evidence type="ECO:0000256" key="1">
    <source>
        <dbReference type="ARBA" id="ARBA00005964"/>
    </source>
</evidence>
<proteinExistence type="inferred from homology"/>
<accession>A0A9P5PRZ7</accession>
<dbReference type="InterPro" id="IPR050309">
    <property type="entry name" value="Type-B_Carboxylest/Lipase"/>
</dbReference>
<feature type="domain" description="Carboxylesterase type B" evidence="4">
    <location>
        <begin position="30"/>
        <end position="513"/>
    </location>
</feature>
<dbReference type="GO" id="GO:0016787">
    <property type="term" value="F:hydrolase activity"/>
    <property type="evidence" value="ECO:0007669"/>
    <property type="project" value="UniProtKB-KW"/>
</dbReference>
<gene>
    <name evidence="5" type="ORF">BDP27DRAFT_1294392</name>
</gene>
<organism evidence="5 6">
    <name type="scientific">Rhodocollybia butyracea</name>
    <dbReference type="NCBI Taxonomy" id="206335"/>
    <lineage>
        <taxon>Eukaryota</taxon>
        <taxon>Fungi</taxon>
        <taxon>Dikarya</taxon>
        <taxon>Basidiomycota</taxon>
        <taxon>Agaricomycotina</taxon>
        <taxon>Agaricomycetes</taxon>
        <taxon>Agaricomycetidae</taxon>
        <taxon>Agaricales</taxon>
        <taxon>Marasmiineae</taxon>
        <taxon>Omphalotaceae</taxon>
        <taxon>Rhodocollybia</taxon>
    </lineage>
</organism>
<feature type="signal peptide" evidence="3">
    <location>
        <begin position="1"/>
        <end position="18"/>
    </location>
</feature>
<dbReference type="Pfam" id="PF00135">
    <property type="entry name" value="COesterase"/>
    <property type="match status" value="1"/>
</dbReference>
<dbReference type="Proteomes" id="UP000772434">
    <property type="component" value="Unassembled WGS sequence"/>
</dbReference>
<dbReference type="EC" id="3.1.1.-" evidence="3"/>
<dbReference type="AlphaFoldDB" id="A0A9P5PRZ7"/>
<evidence type="ECO:0000313" key="5">
    <source>
        <dbReference type="EMBL" id="KAF9068948.1"/>
    </source>
</evidence>
<dbReference type="SUPFAM" id="SSF53474">
    <property type="entry name" value="alpha/beta-Hydrolases"/>
    <property type="match status" value="1"/>
</dbReference>
<keyword evidence="2 3" id="KW-0378">Hydrolase</keyword>
<comment type="caution">
    <text evidence="5">The sequence shown here is derived from an EMBL/GenBank/DDBJ whole genome shotgun (WGS) entry which is preliminary data.</text>
</comment>
<feature type="chain" id="PRO_5040546125" description="Carboxylic ester hydrolase" evidence="3">
    <location>
        <begin position="19"/>
        <end position="540"/>
    </location>
</feature>
<keyword evidence="6" id="KW-1185">Reference proteome</keyword>
<sequence length="540" mass="59362">MVQLHLVLLGFLFRLVQSQSSASLDVSLTSGRYSGVATANGTDRWLGIRYATPPVGNLRFKAPVPIIQSSSTLQNASTFGNACPQPPSVNLGAPLSEDCLFLNVWRPQNTRVNARLPVLVWLHGGAYTIGAASDPEYDPTRIVTRSADIGQPIVFVSINYRVNTFGFLSSSLVAPEDLNAGLLDQRLAFEFVQDNIAEFGGDPSKVTIWGQSAGAGSVEAHLLYPTNRTLFRAAMADSSVGPFKTSPPASTYDKPGKPFSRLLEATGCTFGPQAIACLLSVPFETLLNISNAMIDATLNTQLWQPSIGSSGSFADTRASIKIQNKDFLHVPYLGGTNVNEGTTFSESVLGLNLTGTAQDNAFVNFIGHLVIDNSTLTNDVYNDILDMWPANDPLLGAPFNTRDSLFDRAEAWYTDAMFLAPRRLFFENAAPLQPMFAYYFREFYPGDNFTLGVYHKSELLVLFGPVPDPAIESEFANQMLGFYLNFVYNMDPGQPWPRYTAESRSVMQLMRDNITAIPDNWDIAKTDFLLTQKVLNEFQK</sequence>
<dbReference type="PROSITE" id="PS00941">
    <property type="entry name" value="CARBOXYLESTERASE_B_2"/>
    <property type="match status" value="1"/>
</dbReference>
<dbReference type="InterPro" id="IPR019819">
    <property type="entry name" value="Carboxylesterase_B_CS"/>
</dbReference>
<dbReference type="InterPro" id="IPR002018">
    <property type="entry name" value="CarbesteraseB"/>
</dbReference>
<dbReference type="Gene3D" id="3.40.50.1820">
    <property type="entry name" value="alpha/beta hydrolase"/>
    <property type="match status" value="1"/>
</dbReference>
<dbReference type="InterPro" id="IPR029058">
    <property type="entry name" value="AB_hydrolase_fold"/>
</dbReference>
<evidence type="ECO:0000313" key="6">
    <source>
        <dbReference type="Proteomes" id="UP000772434"/>
    </source>
</evidence>
<dbReference type="EMBL" id="JADNRY010000055">
    <property type="protein sequence ID" value="KAF9068948.1"/>
    <property type="molecule type" value="Genomic_DNA"/>
</dbReference>
<name>A0A9P5PRZ7_9AGAR</name>
<dbReference type="InterPro" id="IPR019826">
    <property type="entry name" value="Carboxylesterase_B_AS"/>
</dbReference>
<protein>
    <recommendedName>
        <fullName evidence="3">Carboxylic ester hydrolase</fullName>
        <ecNumber evidence="3">3.1.1.-</ecNumber>
    </recommendedName>
</protein>
<reference evidence="5" key="1">
    <citation type="submission" date="2020-11" db="EMBL/GenBank/DDBJ databases">
        <authorList>
            <consortium name="DOE Joint Genome Institute"/>
            <person name="Ahrendt S."/>
            <person name="Riley R."/>
            <person name="Andreopoulos W."/>
            <person name="Labutti K."/>
            <person name="Pangilinan J."/>
            <person name="Ruiz-Duenas F.J."/>
            <person name="Barrasa J.M."/>
            <person name="Sanchez-Garcia M."/>
            <person name="Camarero S."/>
            <person name="Miyauchi S."/>
            <person name="Serrano A."/>
            <person name="Linde D."/>
            <person name="Babiker R."/>
            <person name="Drula E."/>
            <person name="Ayuso-Fernandez I."/>
            <person name="Pacheco R."/>
            <person name="Padilla G."/>
            <person name="Ferreira P."/>
            <person name="Barriuso J."/>
            <person name="Kellner H."/>
            <person name="Castanera R."/>
            <person name="Alfaro M."/>
            <person name="Ramirez L."/>
            <person name="Pisabarro A.G."/>
            <person name="Kuo A."/>
            <person name="Tritt A."/>
            <person name="Lipzen A."/>
            <person name="He G."/>
            <person name="Yan M."/>
            <person name="Ng V."/>
            <person name="Cullen D."/>
            <person name="Martin F."/>
            <person name="Rosso M.-N."/>
            <person name="Henrissat B."/>
            <person name="Hibbett D."/>
            <person name="Martinez A.T."/>
            <person name="Grigoriev I.V."/>
        </authorList>
    </citation>
    <scope>NUCLEOTIDE SEQUENCE</scope>
    <source>
        <strain evidence="5">AH 40177</strain>
    </source>
</reference>
<evidence type="ECO:0000256" key="2">
    <source>
        <dbReference type="ARBA" id="ARBA00022801"/>
    </source>
</evidence>